<evidence type="ECO:0000256" key="2">
    <source>
        <dbReference type="ARBA" id="ARBA00022490"/>
    </source>
</evidence>
<dbReference type="EMBL" id="CP110436">
    <property type="protein sequence ID" value="WAQ92404.1"/>
    <property type="molecule type" value="Genomic_DNA"/>
</dbReference>
<dbReference type="RefSeq" id="XP_053027959.1">
    <property type="nucleotide sequence ID" value="XM_053163990.1"/>
</dbReference>
<keyword evidence="9" id="KW-1185">Reference proteome</keyword>
<evidence type="ECO:0000256" key="4">
    <source>
        <dbReference type="ARBA" id="ARBA00023212"/>
    </source>
</evidence>
<sequence>MDCFEHESALDSGLLTASLMIEPLFELLEALATLIQSCQEGTKKSSQEDAVYRHLDIHIRQRSSSLIQAVFSWLLDRVCAALLLSWQTWLGVDLGGRRTIWPDEKDQLYQSLWSQYGIQPDPRLSVDPHLDLAGDYLDQTEARTPSSYCFRPDRVPSFIPISLAESIFKAGVSLRILRHSNPFHPICLTYPAEEHGQSRWVWTPTELEKVFKAFNRQRHDMKLQISAWRHGIKLSDDPLATIQRSKGVSLPTMQDIEQELDIGDFLKAISTGLKPYDNQVGGSRHIDQRRKGLIETVEERLRSCRVDRAGLLQPMELPSLDLLTEVTVIESLRSRSLEIDQCLLSFFLIDLDFLDHLKILGQFMFCHNVMFNQRLTNALFSSSPGEDSSQRTGWRTVGVSGKLLRRGIWPPGGFDLAFALRTVILDSVAPDQRPAGYRVTLEDQLSFAIRPGIKDSAAGESGYRANTIDGFGFLMIDFKPPCLLPSHCLSHLQACTTWLAENSGHRVVDGDDFVGSLQRMELVTESDFRREISALATGESRRPFPTGSLPMDQQFFSSPDRPMTNSAHESTTGEFFPSDSGRVASSAERSPHPDLAAAGACQSAVDEESEKEFVAAQSWLVKSLKEGIFVDLGIDAVHRRARLLTLYRQALVPARAAFDRNTINLGYMPCEKRHQSLIKSLGHDTISLRQAQILLSTAADQPDATSSSELVASHQAAAGELGRTRRKSEFKGKQTEAYPTNHDKATKSRDGSSTSNPSNKNISHVILGKQDTCFCMSRFEPPRHEENMWSFSEVTKIKECGHYFHLECIRHWMVNYFNYSCPSCRTKSPDYRDAK</sequence>
<evidence type="ECO:0000256" key="1">
    <source>
        <dbReference type="ARBA" id="ARBA00004245"/>
    </source>
</evidence>
<feature type="compositionally biased region" description="Polar residues" evidence="6">
    <location>
        <begin position="751"/>
        <end position="762"/>
    </location>
</feature>
<name>A0ABY7D468_9BASI</name>
<feature type="region of interest" description="Disordered" evidence="6">
    <location>
        <begin position="705"/>
        <end position="762"/>
    </location>
</feature>
<gene>
    <name evidence="8" type="ORF">PtA15_16A312</name>
</gene>
<protein>
    <recommendedName>
        <fullName evidence="7">RING-type domain-containing protein</fullName>
    </recommendedName>
</protein>
<feature type="region of interest" description="Disordered" evidence="6">
    <location>
        <begin position="560"/>
        <end position="594"/>
    </location>
</feature>
<feature type="compositionally biased region" description="Polar residues" evidence="6">
    <location>
        <begin position="563"/>
        <end position="573"/>
    </location>
</feature>
<keyword evidence="5" id="KW-0863">Zinc-finger</keyword>
<dbReference type="GeneID" id="77804885"/>
<dbReference type="Proteomes" id="UP001164743">
    <property type="component" value="Chromosome 16A"/>
</dbReference>
<keyword evidence="5" id="KW-0862">Zinc</keyword>
<dbReference type="CDD" id="cd16448">
    <property type="entry name" value="RING-H2"/>
    <property type="match status" value="1"/>
</dbReference>
<dbReference type="InterPro" id="IPR013083">
    <property type="entry name" value="Znf_RING/FYVE/PHD"/>
</dbReference>
<dbReference type="Pfam" id="PF17681">
    <property type="entry name" value="GCP_N_terminal"/>
    <property type="match status" value="1"/>
</dbReference>
<dbReference type="PROSITE" id="PS50089">
    <property type="entry name" value="ZF_RING_2"/>
    <property type="match status" value="1"/>
</dbReference>
<keyword evidence="2" id="KW-0963">Cytoplasm</keyword>
<dbReference type="PANTHER" id="PTHR19302">
    <property type="entry name" value="GAMMA TUBULIN COMPLEX PROTEIN"/>
    <property type="match status" value="1"/>
</dbReference>
<dbReference type="InterPro" id="IPR007259">
    <property type="entry name" value="GCP"/>
</dbReference>
<keyword evidence="5" id="KW-0479">Metal-binding</keyword>
<dbReference type="Gene3D" id="3.30.40.10">
    <property type="entry name" value="Zinc/RING finger domain, C3HC4 (zinc finger)"/>
    <property type="match status" value="1"/>
</dbReference>
<accession>A0ABY7D468</accession>
<evidence type="ECO:0000259" key="7">
    <source>
        <dbReference type="PROSITE" id="PS50089"/>
    </source>
</evidence>
<evidence type="ECO:0000256" key="6">
    <source>
        <dbReference type="SAM" id="MobiDB-lite"/>
    </source>
</evidence>
<keyword evidence="3" id="KW-0493">Microtubule</keyword>
<proteinExistence type="predicted"/>
<reference evidence="8" key="1">
    <citation type="submission" date="2022-10" db="EMBL/GenBank/DDBJ databases">
        <title>Puccinia triticina Genome sequencing and assembly.</title>
        <authorList>
            <person name="Li C."/>
        </authorList>
    </citation>
    <scope>NUCLEOTIDE SEQUENCE</scope>
    <source>
        <strain evidence="8">Pt15</strain>
    </source>
</reference>
<dbReference type="PANTHER" id="PTHR19302:SF14">
    <property type="entry name" value="GAMMA-TUBULIN COMPLEX COMPONENT 3"/>
    <property type="match status" value="1"/>
</dbReference>
<organism evidence="8 9">
    <name type="scientific">Puccinia triticina</name>
    <dbReference type="NCBI Taxonomy" id="208348"/>
    <lineage>
        <taxon>Eukaryota</taxon>
        <taxon>Fungi</taxon>
        <taxon>Dikarya</taxon>
        <taxon>Basidiomycota</taxon>
        <taxon>Pucciniomycotina</taxon>
        <taxon>Pucciniomycetes</taxon>
        <taxon>Pucciniales</taxon>
        <taxon>Pucciniaceae</taxon>
        <taxon>Puccinia</taxon>
    </lineage>
</organism>
<evidence type="ECO:0000313" key="9">
    <source>
        <dbReference type="Proteomes" id="UP001164743"/>
    </source>
</evidence>
<evidence type="ECO:0000256" key="3">
    <source>
        <dbReference type="ARBA" id="ARBA00022701"/>
    </source>
</evidence>
<evidence type="ECO:0000256" key="5">
    <source>
        <dbReference type="PROSITE-ProRule" id="PRU00175"/>
    </source>
</evidence>
<feature type="domain" description="RING-type" evidence="7">
    <location>
        <begin position="775"/>
        <end position="825"/>
    </location>
</feature>
<comment type="subcellular location">
    <subcellularLocation>
        <location evidence="1">Cytoplasm</location>
        <location evidence="1">Cytoskeleton</location>
    </subcellularLocation>
</comment>
<dbReference type="InterPro" id="IPR041470">
    <property type="entry name" value="GCP_N"/>
</dbReference>
<feature type="compositionally biased region" description="Basic and acidic residues" evidence="6">
    <location>
        <begin position="741"/>
        <end position="750"/>
    </location>
</feature>
<keyword evidence="4" id="KW-0206">Cytoskeleton</keyword>
<dbReference type="InterPro" id="IPR001841">
    <property type="entry name" value="Znf_RING"/>
</dbReference>
<evidence type="ECO:0000313" key="8">
    <source>
        <dbReference type="EMBL" id="WAQ92404.1"/>
    </source>
</evidence>
<dbReference type="SUPFAM" id="SSF57850">
    <property type="entry name" value="RING/U-box"/>
    <property type="match status" value="1"/>
</dbReference>